<gene>
    <name evidence="3" type="ORF">OBRU01_02562</name>
</gene>
<keyword evidence="1" id="KW-0175">Coiled coil</keyword>
<organism evidence="3 4">
    <name type="scientific">Operophtera brumata</name>
    <name type="common">Winter moth</name>
    <name type="synonym">Phalaena brumata</name>
    <dbReference type="NCBI Taxonomy" id="104452"/>
    <lineage>
        <taxon>Eukaryota</taxon>
        <taxon>Metazoa</taxon>
        <taxon>Ecdysozoa</taxon>
        <taxon>Arthropoda</taxon>
        <taxon>Hexapoda</taxon>
        <taxon>Insecta</taxon>
        <taxon>Pterygota</taxon>
        <taxon>Neoptera</taxon>
        <taxon>Endopterygota</taxon>
        <taxon>Lepidoptera</taxon>
        <taxon>Glossata</taxon>
        <taxon>Ditrysia</taxon>
        <taxon>Geometroidea</taxon>
        <taxon>Geometridae</taxon>
        <taxon>Larentiinae</taxon>
        <taxon>Operophtera</taxon>
    </lineage>
</organism>
<feature type="coiled-coil region" evidence="1">
    <location>
        <begin position="140"/>
        <end position="167"/>
    </location>
</feature>
<feature type="region of interest" description="Disordered" evidence="2">
    <location>
        <begin position="91"/>
        <end position="120"/>
    </location>
</feature>
<accession>A0A0L7LSG3</accession>
<dbReference type="AlphaFoldDB" id="A0A0L7LSG3"/>
<name>A0A0L7LSG3_OPEBR</name>
<feature type="compositionally biased region" description="Basic and acidic residues" evidence="2">
    <location>
        <begin position="103"/>
        <end position="115"/>
    </location>
</feature>
<sequence length="211" mass="24095">MDKNTKNLNKKYDRVMPRVYNRSRLSLKSGSLVIRHGTPSSVRLGGKPSVSNVSPSVFSELPTVLNDYNPEPERPVKRTFVVKPRRTVKSLDPALSPARPAPRPRELNKKSHVRAEASAPSVLTRDREKWSDSHVKQCYSSRSHSKLKELKEEIHEYNEREKLMKLRSHLYQRCGVVLDDVGLPAADKAIQVGDTGMEECFFVLHIHTDNW</sequence>
<protein>
    <submittedName>
        <fullName evidence="3">Uncharacterized protein</fullName>
    </submittedName>
</protein>
<evidence type="ECO:0000313" key="3">
    <source>
        <dbReference type="EMBL" id="KOB78324.1"/>
    </source>
</evidence>
<dbReference type="Proteomes" id="UP000037510">
    <property type="component" value="Unassembled WGS sequence"/>
</dbReference>
<keyword evidence="4" id="KW-1185">Reference proteome</keyword>
<evidence type="ECO:0000256" key="1">
    <source>
        <dbReference type="SAM" id="Coils"/>
    </source>
</evidence>
<evidence type="ECO:0000256" key="2">
    <source>
        <dbReference type="SAM" id="MobiDB-lite"/>
    </source>
</evidence>
<evidence type="ECO:0000313" key="4">
    <source>
        <dbReference type="Proteomes" id="UP000037510"/>
    </source>
</evidence>
<dbReference type="EMBL" id="JTDY01000200">
    <property type="protein sequence ID" value="KOB78324.1"/>
    <property type="molecule type" value="Genomic_DNA"/>
</dbReference>
<reference evidence="3 4" key="1">
    <citation type="journal article" date="2015" name="Genome Biol. Evol.">
        <title>The genome of winter moth (Operophtera brumata) provides a genomic perspective on sexual dimorphism and phenology.</title>
        <authorList>
            <person name="Derks M.F."/>
            <person name="Smit S."/>
            <person name="Salis L."/>
            <person name="Schijlen E."/>
            <person name="Bossers A."/>
            <person name="Mateman C."/>
            <person name="Pijl A.S."/>
            <person name="de Ridder D."/>
            <person name="Groenen M.A."/>
            <person name="Visser M.E."/>
            <person name="Megens H.J."/>
        </authorList>
    </citation>
    <scope>NUCLEOTIDE SEQUENCE [LARGE SCALE GENOMIC DNA]</scope>
    <source>
        <strain evidence="3">WM2013NL</strain>
        <tissue evidence="3">Head and thorax</tissue>
    </source>
</reference>
<comment type="caution">
    <text evidence="3">The sequence shown here is derived from an EMBL/GenBank/DDBJ whole genome shotgun (WGS) entry which is preliminary data.</text>
</comment>
<proteinExistence type="predicted"/>